<dbReference type="GO" id="GO:1990904">
    <property type="term" value="C:ribonucleoprotein complex"/>
    <property type="evidence" value="ECO:0007669"/>
    <property type="project" value="UniProtKB-KW"/>
</dbReference>
<dbReference type="GO" id="GO:0005840">
    <property type="term" value="C:ribosome"/>
    <property type="evidence" value="ECO:0007669"/>
    <property type="project" value="UniProtKB-KW"/>
</dbReference>
<accession>A0A2U9NN06</accession>
<dbReference type="Gene3D" id="3.90.470.10">
    <property type="entry name" value="Ribosomal protein L22/L17"/>
    <property type="match status" value="1"/>
</dbReference>
<dbReference type="EMBL" id="MG755793">
    <property type="protein sequence ID" value="AWT38480.1"/>
    <property type="molecule type" value="Genomic_DNA"/>
</dbReference>
<dbReference type="RefSeq" id="YP_009496040.1">
    <property type="nucleotide sequence ID" value="NC_037996.1"/>
</dbReference>
<name>A0A2U9NN06_9STRA</name>
<dbReference type="InterPro" id="IPR036394">
    <property type="entry name" value="Ribosomal_uL22_sf"/>
</dbReference>
<dbReference type="GO" id="GO:0006412">
    <property type="term" value="P:translation"/>
    <property type="evidence" value="ECO:0007669"/>
    <property type="project" value="InterPro"/>
</dbReference>
<dbReference type="SUPFAM" id="SSF54843">
    <property type="entry name" value="Ribosomal protein L22"/>
    <property type="match status" value="1"/>
</dbReference>
<gene>
    <name evidence="1" type="primary">ycf88</name>
</gene>
<dbReference type="GO" id="GO:0003735">
    <property type="term" value="F:structural constituent of ribosome"/>
    <property type="evidence" value="ECO:0007669"/>
    <property type="project" value="InterPro"/>
</dbReference>
<keyword evidence="1" id="KW-0934">Plastid</keyword>
<protein>
    <submittedName>
        <fullName evidence="1">Uncharacterized protein</fullName>
    </submittedName>
</protein>
<dbReference type="SMR" id="A0A2U9NN06"/>
<sequence length="143" mass="17011">MMTRLLQHPRCKDFFRVSPNPMILKFVTLTTKNKNVSSQNTIKILKSLRKRSFYKAIEIVSNMTNVVEKNYILQLLYSAVTYTENNHYANLLKLWVDDVYITKTEDTNRFIHQNKQILTSKYTIIIKIGFEYKDAPLKRESLW</sequence>
<keyword evidence="1" id="KW-0150">Chloroplast</keyword>
<evidence type="ECO:0000313" key="1">
    <source>
        <dbReference type="EMBL" id="AWT38480.1"/>
    </source>
</evidence>
<dbReference type="GeneID" id="36958278"/>
<geneLocation type="chloroplast" evidence="1"/>
<proteinExistence type="predicted"/>
<organism evidence="1">
    <name type="scientific">Sundstroemia setigera</name>
    <dbReference type="NCBI Taxonomy" id="3005"/>
    <lineage>
        <taxon>Eukaryota</taxon>
        <taxon>Sar</taxon>
        <taxon>Stramenopiles</taxon>
        <taxon>Ochrophyta</taxon>
        <taxon>Bacillariophyta</taxon>
        <taxon>Coscinodiscophyceae</taxon>
        <taxon>Rhizosoleniophycidae</taxon>
        <taxon>Rhizosoleniales</taxon>
        <taxon>Rhizosoleniaceae</taxon>
        <taxon>Sundstroemia</taxon>
    </lineage>
</organism>
<reference evidence="1" key="1">
    <citation type="journal article" date="2018" name="Adv. Bot. Res.">
        <title>Evolution of the Plastid Genomes in Diatoms.</title>
        <authorList>
            <person name="Yu M."/>
            <person name="Ashworth M.P."/>
            <person name="Hajrah N.H."/>
            <person name="Khiyami M.A."/>
            <person name="Sabir M.J."/>
            <person name="Alhebshi A.M."/>
            <person name="Al-Malki A.L."/>
            <person name="Sabir J.S.M."/>
            <person name="Theriot E.C."/>
            <person name="Jansen R.K."/>
        </authorList>
    </citation>
    <scope>NUCLEOTIDE SEQUENCE</scope>
</reference>
<dbReference type="AlphaFoldDB" id="A0A2U9NN06"/>